<accession>A0A3B0S6G9</accession>
<evidence type="ECO:0000313" key="2">
    <source>
        <dbReference type="EMBL" id="VAV98541.1"/>
    </source>
</evidence>
<dbReference type="InterPro" id="IPR014982">
    <property type="entry name" value="GSCFA"/>
</dbReference>
<protein>
    <recommendedName>
        <fullName evidence="1">GSCFA domain-containing protein</fullName>
    </recommendedName>
</protein>
<dbReference type="InterPro" id="IPR011990">
    <property type="entry name" value="TPR-like_helical_dom_sf"/>
</dbReference>
<reference evidence="2" key="1">
    <citation type="submission" date="2018-06" db="EMBL/GenBank/DDBJ databases">
        <authorList>
            <person name="Zhirakovskaya E."/>
        </authorList>
    </citation>
    <scope>NUCLEOTIDE SEQUENCE</scope>
</reference>
<sequence>SAKLEFSPKEILEFRHKFLDSMAQVAHTDVIILTLGYVETWYDKELDIYLNIAPPAALCKAQPDRFEFRVLSYDEVMQGMNDIYALLKKHRTKPLKMLVTVSPVPLLSTFRDMDVLVANTYSKSVQRAALESFVADKPDVDYFPSYEFVILSNPTIAWSRGDYRHVSPDIVARIMSNVLTSYLPGQAAPDQTEQEILTPEALLSTARLYFKLEQDEKLVTLLDDNPDIVADSVDLLLLKAAGQRRLGFLEDSFECQKAAIDLAPKRPAPLERQIKLCRPLRRNEAAKELLQLHKERFPGRGGFRNDLAWLE</sequence>
<organism evidence="2">
    <name type="scientific">hydrothermal vent metagenome</name>
    <dbReference type="NCBI Taxonomy" id="652676"/>
    <lineage>
        <taxon>unclassified sequences</taxon>
        <taxon>metagenomes</taxon>
        <taxon>ecological metagenomes</taxon>
    </lineage>
</organism>
<feature type="domain" description="GSCFA" evidence="1">
    <location>
        <begin position="8"/>
        <end position="176"/>
    </location>
</feature>
<evidence type="ECO:0000259" key="1">
    <source>
        <dbReference type="Pfam" id="PF08885"/>
    </source>
</evidence>
<feature type="non-terminal residue" evidence="2">
    <location>
        <position position="1"/>
    </location>
</feature>
<name>A0A3B0S6G9_9ZZZZ</name>
<dbReference type="Pfam" id="PF08885">
    <property type="entry name" value="GSCFA"/>
    <property type="match status" value="1"/>
</dbReference>
<dbReference type="SUPFAM" id="SSF48452">
    <property type="entry name" value="TPR-like"/>
    <property type="match status" value="1"/>
</dbReference>
<dbReference type="EMBL" id="UOEG01000181">
    <property type="protein sequence ID" value="VAV98541.1"/>
    <property type="molecule type" value="Genomic_DNA"/>
</dbReference>
<dbReference type="AlphaFoldDB" id="A0A3B0S6G9"/>
<proteinExistence type="predicted"/>
<gene>
    <name evidence="2" type="ORF">MNBD_ALPHA07-1074</name>
</gene>
<dbReference type="Gene3D" id="1.25.40.10">
    <property type="entry name" value="Tetratricopeptide repeat domain"/>
    <property type="match status" value="1"/>
</dbReference>